<dbReference type="EMBL" id="KX833212">
    <property type="protein sequence ID" value="API83006.1"/>
    <property type="molecule type" value="Genomic_DNA"/>
</dbReference>
<reference evidence="1" key="1">
    <citation type="submission" date="2016-09" db="EMBL/GenBank/DDBJ databases">
        <title>Whole genome sequence analysis of Salmonella Typhi isolated in Thailand before and after the introduction of a national immunization program.</title>
        <authorList>
            <person name="Dyson Z.A."/>
            <person name="Thanh D.P."/>
            <person name="Bodhidatta L."/>
            <person name="Mason C.J."/>
            <person name="Rabaa M.A."/>
            <person name="Vinh P.V."/>
            <person name="Thanh T.H."/>
            <person name="Thwaites G.E."/>
            <person name="Baker S."/>
            <person name="Holt K.E."/>
        </authorList>
    </citation>
    <scope>NUCLEOTIDE SEQUENCE</scope>
    <source>
        <strain evidence="1">Salmonella Typhi strain Ty004 plasmid pTy004_02</strain>
        <plasmid evidence="1">pTy004_02</plasmid>
    </source>
</reference>
<name>A0A1L4BM30_SALTI</name>
<proteinExistence type="predicted"/>
<accession>A0A1L4BM30</accession>
<protein>
    <submittedName>
        <fullName evidence="1">Abi-like protein</fullName>
    </submittedName>
</protein>
<evidence type="ECO:0000313" key="1">
    <source>
        <dbReference type="EMBL" id="API83006.1"/>
    </source>
</evidence>
<organism evidence="1">
    <name type="scientific">Salmonella typhi</name>
    <dbReference type="NCBI Taxonomy" id="90370"/>
    <lineage>
        <taxon>Bacteria</taxon>
        <taxon>Pseudomonadati</taxon>
        <taxon>Pseudomonadota</taxon>
        <taxon>Gammaproteobacteria</taxon>
        <taxon>Enterobacterales</taxon>
        <taxon>Enterobacteriaceae</taxon>
        <taxon>Salmonella</taxon>
    </lineage>
</organism>
<dbReference type="Pfam" id="PF07751">
    <property type="entry name" value="Abi_2"/>
    <property type="match status" value="1"/>
</dbReference>
<sequence>MSDLIPYQKPYQSSTDLCQKLQRDGLVITDVGNARKVLERCSYYRFKAYLIPFRDETTRRYYSDATFDKVHELYLFDQDLRLLVFKLIQKIEIAVRSSFDYWVTGINKNSFWYLDSSLFNNSDNHIKTVSNVSASFRKSKEEFAKHYKEKYFNEYCPFHRGLPPGWVSIELLTFGNLKSLLEAFNSEAIESLKLDRYASRIAGAKDYATLLNWLTVIHTVRNDCCHHTRLFNRNRLAPKLVKNLLNPEISLVKMNGTNQDQCNRIYTSLAVIQNMLSAFGFEKFGEDIQALFDKYPVSKLFYASMGFPERWNEERLFF</sequence>
<geneLocation type="plasmid" evidence="1">
    <name>pTy004_02</name>
</geneLocation>
<keyword evidence="1" id="KW-0614">Plasmid</keyword>
<dbReference type="AlphaFoldDB" id="A0A1L4BM30"/>
<dbReference type="InterPro" id="IPR011664">
    <property type="entry name" value="Abi_system_AbiD/AbiF-like"/>
</dbReference>